<feature type="active site" description="Nucleophile; Schiff-base intermediate with DNA; for 5'-dRP lyase activity" evidence="15">
    <location>
        <position position="537"/>
    </location>
</feature>
<dbReference type="SUPFAM" id="SSF81301">
    <property type="entry name" value="Nucleotidyltransferase"/>
    <property type="match status" value="1"/>
</dbReference>
<comment type="cofactor">
    <cofactor evidence="1">
        <name>Mn(2+)</name>
        <dbReference type="ChEBI" id="CHEBI:29035"/>
    </cofactor>
</comment>
<dbReference type="InterPro" id="IPR022312">
    <property type="entry name" value="DNA_pol_X"/>
</dbReference>
<keyword evidence="7" id="KW-0548">Nucleotidyltransferase</keyword>
<keyword evidence="6" id="KW-0808">Transferase</keyword>
<keyword evidence="19" id="KW-1185">Reference proteome</keyword>
<dbReference type="CDD" id="cd00141">
    <property type="entry name" value="NT_POLXc"/>
    <property type="match status" value="1"/>
</dbReference>
<evidence type="ECO:0000256" key="11">
    <source>
        <dbReference type="ARBA" id="ARBA00023125"/>
    </source>
</evidence>
<dbReference type="GO" id="GO:0003887">
    <property type="term" value="F:DNA-directed DNA polymerase activity"/>
    <property type="evidence" value="ECO:0007669"/>
    <property type="project" value="UniProtKB-KW"/>
</dbReference>
<dbReference type="Pfam" id="PF14792">
    <property type="entry name" value="DNA_pol_B_palm"/>
    <property type="match status" value="1"/>
</dbReference>
<evidence type="ECO:0000313" key="19">
    <source>
        <dbReference type="Proteomes" id="UP000624404"/>
    </source>
</evidence>
<keyword evidence="10" id="KW-0239">DNA-directed DNA polymerase</keyword>
<dbReference type="Gene3D" id="3.40.50.10190">
    <property type="entry name" value="BRCT domain"/>
    <property type="match status" value="1"/>
</dbReference>
<dbReference type="EC" id="2.7.7.7" evidence="3"/>
<name>A0A8H2VZ97_9HELO</name>
<evidence type="ECO:0000256" key="6">
    <source>
        <dbReference type="ARBA" id="ARBA00022679"/>
    </source>
</evidence>
<dbReference type="Gene3D" id="3.30.460.10">
    <property type="entry name" value="Beta Polymerase, domain 2"/>
    <property type="match status" value="1"/>
</dbReference>
<dbReference type="InterPro" id="IPR002054">
    <property type="entry name" value="DNA-dir_DNA_pol_X"/>
</dbReference>
<dbReference type="SUPFAM" id="SSF81585">
    <property type="entry name" value="PsbU/PolX domain-like"/>
    <property type="match status" value="1"/>
</dbReference>
<dbReference type="GO" id="GO:0016829">
    <property type="term" value="F:lyase activity"/>
    <property type="evidence" value="ECO:0007669"/>
    <property type="project" value="UniProtKB-KW"/>
</dbReference>
<dbReference type="SUPFAM" id="SSF52113">
    <property type="entry name" value="BRCT domain"/>
    <property type="match status" value="1"/>
</dbReference>
<evidence type="ECO:0000256" key="7">
    <source>
        <dbReference type="ARBA" id="ARBA00022695"/>
    </source>
</evidence>
<dbReference type="FunFam" id="3.30.210.10:FF:000001">
    <property type="entry name" value="DNA polymerase lambda"/>
    <property type="match status" value="1"/>
</dbReference>
<evidence type="ECO:0000256" key="2">
    <source>
        <dbReference type="ARBA" id="ARBA00008323"/>
    </source>
</evidence>
<feature type="region of interest" description="Disordered" evidence="16">
    <location>
        <begin position="353"/>
        <end position="373"/>
    </location>
</feature>
<keyword evidence="5" id="KW-0237">DNA synthesis</keyword>
<keyword evidence="11" id="KW-0238">DNA-binding</keyword>
<dbReference type="Gene3D" id="1.10.150.110">
    <property type="entry name" value="DNA polymerase beta, N-terminal domain-like"/>
    <property type="match status" value="1"/>
</dbReference>
<protein>
    <recommendedName>
        <fullName evidence="4">DNA polymerase lambda</fullName>
        <ecNumber evidence="3">2.7.7.7</ecNumber>
    </recommendedName>
</protein>
<feature type="compositionally biased region" description="Polar residues" evidence="16">
    <location>
        <begin position="74"/>
        <end position="110"/>
    </location>
</feature>
<dbReference type="InterPro" id="IPR018944">
    <property type="entry name" value="DNA_pol_lambd_fingers_domain"/>
</dbReference>
<comment type="similarity">
    <text evidence="2">Belongs to the DNA polymerase type-X family.</text>
</comment>
<evidence type="ECO:0000256" key="8">
    <source>
        <dbReference type="ARBA" id="ARBA00022705"/>
    </source>
</evidence>
<evidence type="ECO:0000256" key="9">
    <source>
        <dbReference type="ARBA" id="ARBA00022763"/>
    </source>
</evidence>
<dbReference type="InterPro" id="IPR043519">
    <property type="entry name" value="NT_sf"/>
</dbReference>
<feature type="region of interest" description="Disordered" evidence="16">
    <location>
        <begin position="70"/>
        <end position="153"/>
    </location>
</feature>
<dbReference type="InterPro" id="IPR010996">
    <property type="entry name" value="HHH_MUS81"/>
</dbReference>
<dbReference type="OrthoDB" id="205514at2759"/>
<evidence type="ECO:0000256" key="1">
    <source>
        <dbReference type="ARBA" id="ARBA00001936"/>
    </source>
</evidence>
<evidence type="ECO:0000313" key="18">
    <source>
        <dbReference type="EMBL" id="CAD6446693.1"/>
    </source>
</evidence>
<reference evidence="18" key="1">
    <citation type="submission" date="2020-10" db="EMBL/GenBank/DDBJ databases">
        <authorList>
            <person name="Kusch S."/>
        </authorList>
    </citation>
    <scope>NUCLEOTIDE SEQUENCE</scope>
    <source>
        <strain evidence="18">SwB9</strain>
    </source>
</reference>
<dbReference type="PANTHER" id="PTHR11276">
    <property type="entry name" value="DNA POLYMERASE TYPE-X FAMILY MEMBER"/>
    <property type="match status" value="1"/>
</dbReference>
<evidence type="ECO:0000256" key="12">
    <source>
        <dbReference type="ARBA" id="ARBA00023204"/>
    </source>
</evidence>
<feature type="compositionally biased region" description="Low complexity" evidence="16">
    <location>
        <begin position="113"/>
        <end position="135"/>
    </location>
</feature>
<dbReference type="Pfam" id="PF10391">
    <property type="entry name" value="DNA_pol_lambd_f"/>
    <property type="match status" value="1"/>
</dbReference>
<feature type="domain" description="BRCT" evidence="17">
    <location>
        <begin position="197"/>
        <end position="291"/>
    </location>
</feature>
<evidence type="ECO:0000256" key="5">
    <source>
        <dbReference type="ARBA" id="ARBA00022634"/>
    </source>
</evidence>
<evidence type="ECO:0000259" key="17">
    <source>
        <dbReference type="PROSITE" id="PS50172"/>
    </source>
</evidence>
<dbReference type="InterPro" id="IPR019843">
    <property type="entry name" value="DNA_pol-X_BS"/>
</dbReference>
<dbReference type="SUPFAM" id="SSF47802">
    <property type="entry name" value="DNA polymerase beta, N-terminal domain-like"/>
    <property type="match status" value="1"/>
</dbReference>
<dbReference type="Proteomes" id="UP000624404">
    <property type="component" value="Unassembled WGS sequence"/>
</dbReference>
<feature type="compositionally biased region" description="Polar residues" evidence="16">
    <location>
        <begin position="143"/>
        <end position="153"/>
    </location>
</feature>
<dbReference type="GO" id="GO:0005634">
    <property type="term" value="C:nucleus"/>
    <property type="evidence" value="ECO:0007669"/>
    <property type="project" value="TreeGrafter"/>
</dbReference>
<dbReference type="GO" id="GO:0006260">
    <property type="term" value="P:DNA replication"/>
    <property type="evidence" value="ECO:0007669"/>
    <property type="project" value="UniProtKB-KW"/>
</dbReference>
<feature type="compositionally biased region" description="Low complexity" evidence="16">
    <location>
        <begin position="360"/>
        <end position="369"/>
    </location>
</feature>
<keyword evidence="13" id="KW-0456">Lyase</keyword>
<dbReference type="InterPro" id="IPR002008">
    <property type="entry name" value="DNA_pol_X_beta-like"/>
</dbReference>
<keyword evidence="9" id="KW-0227">DNA damage</keyword>
<dbReference type="Pfam" id="PF14716">
    <property type="entry name" value="HHH_8"/>
    <property type="match status" value="1"/>
</dbReference>
<feature type="region of interest" description="Disordered" evidence="16">
    <location>
        <begin position="305"/>
        <end position="333"/>
    </location>
</feature>
<dbReference type="PRINTS" id="PR00869">
    <property type="entry name" value="DNAPOLX"/>
</dbReference>
<dbReference type="SMART" id="SM00483">
    <property type="entry name" value="POLXc"/>
    <property type="match status" value="1"/>
</dbReference>
<dbReference type="InterPro" id="IPR029398">
    <property type="entry name" value="PolB_thumb"/>
</dbReference>
<keyword evidence="8" id="KW-0235">DNA replication</keyword>
<evidence type="ECO:0000256" key="15">
    <source>
        <dbReference type="PIRSR" id="PIRSR622312-50"/>
    </source>
</evidence>
<evidence type="ECO:0000256" key="3">
    <source>
        <dbReference type="ARBA" id="ARBA00012417"/>
    </source>
</evidence>
<dbReference type="InterPro" id="IPR028207">
    <property type="entry name" value="DNA_pol_B_palm_palm"/>
</dbReference>
<dbReference type="PROSITE" id="PS00522">
    <property type="entry name" value="DNA_POLYMERASE_X"/>
    <property type="match status" value="1"/>
</dbReference>
<comment type="caution">
    <text evidence="18">The sequence shown here is derived from an EMBL/GenBank/DDBJ whole genome shotgun (WGS) entry which is preliminary data.</text>
</comment>
<sequence>MSDKASFFEQLYALDQSDSDDGVPNESREFWKKCNKPVLDLPSQKVQNLLPPRSKELNLPPPRKAYIPLLKNIPSLQRSQSEPQGNVSKAKSMVNGTATAELSIQSSGKQSESRTTVSASSSFEKEISSSISADGSSKRPTIDQRSISNPTPAKLVLTNSTGIASMLSKKRKGEALNKGAVKKATGRKEKPLKLAPPKDRVFEGLNFFFLPNDDKSPVRRARIIKARERGAAWVRDINEPINYLIIDKSLTRKDVITYLKVLPVGAKMVNEEWLLDCIEQKYLYDPSGKKYLVKDPDAVIEKEQIPVPSESQQSDKSLQIKAAPNKPNKWEYVPPVETPERSQHLMPTVNPIPFPLAPVSGQQSQQGSSHHLTEKSLQLLGEDSTANPEQVDPGILNEAIELARATEGVLDHDNSEDDLTSTTSDFDNTIDESDSEDGRRSPLKAPTKIRRAVPAGKGSLNNFQCMTGGTASKGPNPNQHTIEILSRMREYYERIGDQWRSRSYLQACGQLKNQQTLIRTYDEAIQIPKIGQRIAKKIEEIVLTGRLLRLGNAEAEPGDKILKLFMGIYGVNFKLASKWISQGHRTFADLEQNIKLSPNQQIGIAHYNDLQLRIPRTEIEELGKHIMETAQSLDPDIEITIGGSYRRGAKSSGDIDIIITRAHTTSTTQLTPFLSSLVKILTDSHFLVAALAVPHNNEGSKWHGCCVLPLSSSSSSSSSSPTTHTNPHPWRRIDFLLVPSTQLGAALIYFTGDDIFNRSMRLLAGKKGMRLNQRGLYKDVMRGGRGANGGKWESRKKVTDGMLVEGRDEKRIFEILGVPWREPWERVCGEVSFGVREKWKGEVGGRWRGYCGMGIGIGIWIGVTSGYGDEDMNNYRYRYRTEDGNTNQANELRILDT</sequence>
<dbReference type="InterPro" id="IPR036420">
    <property type="entry name" value="BRCT_dom_sf"/>
</dbReference>
<dbReference type="AlphaFoldDB" id="A0A8H2VZ97"/>
<evidence type="ECO:0000256" key="4">
    <source>
        <dbReference type="ARBA" id="ARBA00016513"/>
    </source>
</evidence>
<dbReference type="EMBL" id="CAJHIA010000021">
    <property type="protein sequence ID" value="CAD6446693.1"/>
    <property type="molecule type" value="Genomic_DNA"/>
</dbReference>
<dbReference type="PANTHER" id="PTHR11276:SF28">
    <property type="entry name" value="DNA POLYMERASE LAMBDA"/>
    <property type="match status" value="1"/>
</dbReference>
<dbReference type="PRINTS" id="PR00870">
    <property type="entry name" value="DNAPOLXBETA"/>
</dbReference>
<feature type="region of interest" description="Disordered" evidence="16">
    <location>
        <begin position="408"/>
        <end position="447"/>
    </location>
</feature>
<dbReference type="GO" id="GO:0003677">
    <property type="term" value="F:DNA binding"/>
    <property type="evidence" value="ECO:0007669"/>
    <property type="project" value="UniProtKB-KW"/>
</dbReference>
<gene>
    <name evidence="18" type="ORF">SCLTRI_LOCUS6485</name>
</gene>
<dbReference type="Gene3D" id="1.10.150.20">
    <property type="entry name" value="5' to 3' exonuclease, C-terminal subdomain"/>
    <property type="match status" value="1"/>
</dbReference>
<feature type="region of interest" description="Disordered" evidence="16">
    <location>
        <begin position="44"/>
        <end position="63"/>
    </location>
</feature>
<evidence type="ECO:0000256" key="16">
    <source>
        <dbReference type="SAM" id="MobiDB-lite"/>
    </source>
</evidence>
<keyword evidence="12" id="KW-0234">DNA repair</keyword>
<organism evidence="18 19">
    <name type="scientific">Sclerotinia trifoliorum</name>
    <dbReference type="NCBI Taxonomy" id="28548"/>
    <lineage>
        <taxon>Eukaryota</taxon>
        <taxon>Fungi</taxon>
        <taxon>Dikarya</taxon>
        <taxon>Ascomycota</taxon>
        <taxon>Pezizomycotina</taxon>
        <taxon>Leotiomycetes</taxon>
        <taxon>Helotiales</taxon>
        <taxon>Sclerotiniaceae</taxon>
        <taxon>Sclerotinia</taxon>
    </lineage>
</organism>
<evidence type="ECO:0000256" key="13">
    <source>
        <dbReference type="ARBA" id="ARBA00023239"/>
    </source>
</evidence>
<evidence type="ECO:0000256" key="14">
    <source>
        <dbReference type="ARBA" id="ARBA00049244"/>
    </source>
</evidence>
<dbReference type="Gene3D" id="3.30.210.10">
    <property type="entry name" value="DNA polymerase, thumb domain"/>
    <property type="match status" value="1"/>
</dbReference>
<comment type="catalytic activity">
    <reaction evidence="14">
        <text>DNA(n) + a 2'-deoxyribonucleoside 5'-triphosphate = DNA(n+1) + diphosphate</text>
        <dbReference type="Rhea" id="RHEA:22508"/>
        <dbReference type="Rhea" id="RHEA-COMP:17339"/>
        <dbReference type="Rhea" id="RHEA-COMP:17340"/>
        <dbReference type="ChEBI" id="CHEBI:33019"/>
        <dbReference type="ChEBI" id="CHEBI:61560"/>
        <dbReference type="ChEBI" id="CHEBI:173112"/>
        <dbReference type="EC" id="2.7.7.7"/>
    </reaction>
</comment>
<dbReference type="InterPro" id="IPR001357">
    <property type="entry name" value="BRCT_dom"/>
</dbReference>
<evidence type="ECO:0000256" key="10">
    <source>
        <dbReference type="ARBA" id="ARBA00022932"/>
    </source>
</evidence>
<dbReference type="PROSITE" id="PS50172">
    <property type="entry name" value="BRCT"/>
    <property type="match status" value="1"/>
</dbReference>
<dbReference type="Pfam" id="PF14791">
    <property type="entry name" value="DNA_pol_B_thumb"/>
    <property type="match status" value="1"/>
</dbReference>
<dbReference type="InterPro" id="IPR037160">
    <property type="entry name" value="DNA_Pol_thumb_sf"/>
</dbReference>
<accession>A0A8H2VZ97</accession>
<dbReference type="InterPro" id="IPR027421">
    <property type="entry name" value="DNA_pol_lamdba_lyase_dom_sf"/>
</dbReference>
<dbReference type="FunFam" id="1.10.150.110:FF:000005">
    <property type="entry name" value="DNA polymerase POL4"/>
    <property type="match status" value="1"/>
</dbReference>
<dbReference type="GO" id="GO:0006303">
    <property type="term" value="P:double-strand break repair via nonhomologous end joining"/>
    <property type="evidence" value="ECO:0007669"/>
    <property type="project" value="TreeGrafter"/>
</dbReference>
<proteinExistence type="inferred from homology"/>